<accession>A0ABN7S6W8</accession>
<sequence length="1242" mass="139098">MKLSVAVLSAVYAKREPDADRRLEKIRGKAADFKSFAENNHFVSAKRLVALNDRVDRLIADVESINVSACPVPGVEEGKFADEEDFSELCDASGKFPSMVRSYARTFGCQDGFKRKNFLNRLVNRTHKLKKKTRKAARCEAPAPVTTATTIVTGTPHTEAPMLEMCDKDHHAVCEPLTNSEIYFENQWTCRNCFRVRATYGQNSGFKFNPAKGDFVSVRFTEPVIWQTFNHPVEKVTEVGDDNTWKIDFKHDGNFMSGMIFEGNLQTSDDDLHVDGNWIIEAAEQCKCKEGPPPPPPCSLSDPCEGKPDCETFINACADNGEFHEVEYNPSCTPGEWNTYTVAQEYVDNVLELSISVNGEVLGTHVVPADNAFEGELFVEVAGDYHPAADTFKVRNFYHQKLQEPTGRCDAPVDPCDGDDSCDALVDNCPIRPMWSNLLGEVDGDAVYSASVDVFCKKTSGHGWQNVVHMTQGTNRDQFGDRYLTIWQHADGRLKLNGPLKGNTEFHEVEYYVDCDDNSWTNIAIAQTQLEGGLLELSMYQDGDLLGSHRLHSRDAYSGPIKVYASNPFMPPAEFFKIRNFVHRSAPYEDNCQGGHADKIRIVAPAFDNPNYELNAYVDCAPGWHTFTVQQSKLDQHQMNLEIIFDGEVVESQAVHKNDLYDGQIFVDVSNEFAWPAAYDHLVRNFYHQDIACADPCFGKENCETIVNECEIFPARNQQLTTVEASLNFKTSADVLCDHDVISGQYTNILHITGGGNVGEVGDRTFGIWRRPNENKLHLTVNDPAHGSHQKTINVDCRQEGDLEVFISDDFYDSATLYSVRNFYHQTFDELEPLPCDSTDPCDLLDKCTTIVDSCAVSPVRNTEKATLTASLNYRISADVLCNSVSELDGQYKNILHVTGGGNVGAAGDRTFGIWRRPNEHKLHLTVNDPNSGGHQKTKNVNCINGEWNTYSVETDFAECHHSSIWASTFLPFEKTAVPIDRTLERAVESNPKMTPEKVADQLEAEPIIRPKLQFLQPLMFAVLFYLFAVRIQQLKHLSRLEQENQEFNALTDDEKRSLFETDENYTFYRSILDLYFGTCFTALVFFRLAALRRFTIAKQAWFCGKTGVTTVRVQSVSIAGNAPTYINIPPHSTDFVITADLNEIQNIPALKQEPENTVDKILQKLIPNNKISSSAIGDNGGLALVFPSCYLDMGAAFGSLENLTVIINGEVAQTMHEKATETKRFSETAFGAKFIRETAKL</sequence>
<feature type="transmembrane region" description="Helical" evidence="1">
    <location>
        <begin position="1073"/>
        <end position="1091"/>
    </location>
</feature>
<dbReference type="Proteomes" id="UP001158576">
    <property type="component" value="Chromosome PAR"/>
</dbReference>
<keyword evidence="3" id="KW-1185">Reference proteome</keyword>
<protein>
    <submittedName>
        <fullName evidence="2">Oidioi.mRNA.OKI2018_I69.PAR.g12417.t1.cds</fullName>
    </submittedName>
</protein>
<keyword evidence="1" id="KW-0472">Membrane</keyword>
<dbReference type="EMBL" id="OU015568">
    <property type="protein sequence ID" value="CAG5089964.1"/>
    <property type="molecule type" value="Genomic_DNA"/>
</dbReference>
<name>A0ABN7S6W8_OIKDI</name>
<keyword evidence="1" id="KW-1133">Transmembrane helix</keyword>
<gene>
    <name evidence="2" type="ORF">OKIOD_LOCUS3975</name>
</gene>
<proteinExistence type="predicted"/>
<keyword evidence="1" id="KW-0812">Transmembrane</keyword>
<reference evidence="2 3" key="1">
    <citation type="submission" date="2021-04" db="EMBL/GenBank/DDBJ databases">
        <authorList>
            <person name="Bliznina A."/>
        </authorList>
    </citation>
    <scope>NUCLEOTIDE SEQUENCE [LARGE SCALE GENOMIC DNA]</scope>
</reference>
<evidence type="ECO:0000256" key="1">
    <source>
        <dbReference type="SAM" id="Phobius"/>
    </source>
</evidence>
<organism evidence="2 3">
    <name type="scientific">Oikopleura dioica</name>
    <name type="common">Tunicate</name>
    <dbReference type="NCBI Taxonomy" id="34765"/>
    <lineage>
        <taxon>Eukaryota</taxon>
        <taxon>Metazoa</taxon>
        <taxon>Chordata</taxon>
        <taxon>Tunicata</taxon>
        <taxon>Appendicularia</taxon>
        <taxon>Copelata</taxon>
        <taxon>Oikopleuridae</taxon>
        <taxon>Oikopleura</taxon>
    </lineage>
</organism>
<feature type="transmembrane region" description="Helical" evidence="1">
    <location>
        <begin position="1015"/>
        <end position="1032"/>
    </location>
</feature>
<evidence type="ECO:0000313" key="3">
    <source>
        <dbReference type="Proteomes" id="UP001158576"/>
    </source>
</evidence>
<evidence type="ECO:0000313" key="2">
    <source>
        <dbReference type="EMBL" id="CAG5089964.1"/>
    </source>
</evidence>